<comment type="caution">
    <text evidence="1">The sequence shown here is derived from an EMBL/GenBank/DDBJ whole genome shotgun (WGS) entry which is preliminary data.</text>
</comment>
<evidence type="ECO:0000313" key="2">
    <source>
        <dbReference type="Proteomes" id="UP000837932"/>
    </source>
</evidence>
<gene>
    <name evidence="1" type="ORF">EMA8858_03541</name>
</gene>
<protein>
    <submittedName>
        <fullName evidence="1">Uncharacterized protein</fullName>
    </submittedName>
</protein>
<dbReference type="RefSeq" id="WP_238808106.1">
    <property type="nucleotide sequence ID" value="NZ_CAKLPY010000003.1"/>
</dbReference>
<organism evidence="1 2">
    <name type="scientific">Emticicia aquatica</name>
    <dbReference type="NCBI Taxonomy" id="1681835"/>
    <lineage>
        <taxon>Bacteria</taxon>
        <taxon>Pseudomonadati</taxon>
        <taxon>Bacteroidota</taxon>
        <taxon>Cytophagia</taxon>
        <taxon>Cytophagales</taxon>
        <taxon>Leadbetterellaceae</taxon>
        <taxon>Emticicia</taxon>
    </lineage>
</organism>
<proteinExistence type="predicted"/>
<dbReference type="EMBL" id="CAKLPY010000003">
    <property type="protein sequence ID" value="CAH0997408.1"/>
    <property type="molecule type" value="Genomic_DNA"/>
</dbReference>
<accession>A0ABM9ATR2</accession>
<dbReference type="Proteomes" id="UP000837932">
    <property type="component" value="Unassembled WGS sequence"/>
</dbReference>
<evidence type="ECO:0000313" key="1">
    <source>
        <dbReference type="EMBL" id="CAH0997408.1"/>
    </source>
</evidence>
<name>A0ABM9ATR2_9BACT</name>
<keyword evidence="2" id="KW-1185">Reference proteome</keyword>
<reference evidence="1" key="1">
    <citation type="submission" date="2021-12" db="EMBL/GenBank/DDBJ databases">
        <authorList>
            <person name="Rodrigo-Torres L."/>
            <person name="Arahal R. D."/>
            <person name="Lucena T."/>
        </authorList>
    </citation>
    <scope>NUCLEOTIDE SEQUENCE</scope>
    <source>
        <strain evidence="1">CECT 8858</strain>
    </source>
</reference>
<sequence length="141" mass="16496">MKQENQIEKFIELRIEGKSFDFIAKELHTSKQTLLEWNKEVKTRNAVQEGKTLKTNSIVKSFGFDLQNRLNGYLELSQRIKDELAKRDLTTVNTETLLKMSIANDERIKSLVNKNFEFGKNKSVWEFGVNENGFFNMNLDE</sequence>